<accession>A0A8S3ZS88</accession>
<reference evidence="1" key="1">
    <citation type="submission" date="2021-04" db="EMBL/GenBank/DDBJ databases">
        <authorList>
            <consortium name="Molecular Ecology Group"/>
        </authorList>
    </citation>
    <scope>NUCLEOTIDE SEQUENCE</scope>
</reference>
<feature type="non-terminal residue" evidence="1">
    <location>
        <position position="164"/>
    </location>
</feature>
<evidence type="ECO:0000313" key="1">
    <source>
        <dbReference type="EMBL" id="CAG5132367.1"/>
    </source>
</evidence>
<dbReference type="AlphaFoldDB" id="A0A8S3ZS88"/>
<comment type="caution">
    <text evidence="1">The sequence shown here is derived from an EMBL/GenBank/DDBJ whole genome shotgun (WGS) entry which is preliminary data.</text>
</comment>
<dbReference type="OrthoDB" id="6159439at2759"/>
<sequence>MVTIITLITTRGQEFGSGPGSGVGGPPSMASILNMNHHQGGLDTRQQSAFVLSSPPLAALHNLTEMKFPSTSSSFLTQDYSPDTLKQMQVAMSHALSTPHGINDILSRPHAALGLPRLNTSMYMGHHTRFPKLAELPGRPPIYWPGVLPQPWRPPGSCQRYGSQ</sequence>
<dbReference type="EMBL" id="CAJHNH020005312">
    <property type="protein sequence ID" value="CAG5132367.1"/>
    <property type="molecule type" value="Genomic_DNA"/>
</dbReference>
<evidence type="ECO:0000313" key="2">
    <source>
        <dbReference type="Proteomes" id="UP000678393"/>
    </source>
</evidence>
<gene>
    <name evidence="1" type="ORF">CUNI_LOCUS17925</name>
</gene>
<protein>
    <submittedName>
        <fullName evidence="1">Uncharacterized protein</fullName>
    </submittedName>
</protein>
<proteinExistence type="predicted"/>
<name>A0A8S3ZS88_9EUPU</name>
<organism evidence="1 2">
    <name type="scientific">Candidula unifasciata</name>
    <dbReference type="NCBI Taxonomy" id="100452"/>
    <lineage>
        <taxon>Eukaryota</taxon>
        <taxon>Metazoa</taxon>
        <taxon>Spiralia</taxon>
        <taxon>Lophotrochozoa</taxon>
        <taxon>Mollusca</taxon>
        <taxon>Gastropoda</taxon>
        <taxon>Heterobranchia</taxon>
        <taxon>Euthyneura</taxon>
        <taxon>Panpulmonata</taxon>
        <taxon>Eupulmonata</taxon>
        <taxon>Stylommatophora</taxon>
        <taxon>Helicina</taxon>
        <taxon>Helicoidea</taxon>
        <taxon>Geomitridae</taxon>
        <taxon>Candidula</taxon>
    </lineage>
</organism>
<keyword evidence="2" id="KW-1185">Reference proteome</keyword>
<dbReference type="Proteomes" id="UP000678393">
    <property type="component" value="Unassembled WGS sequence"/>
</dbReference>